<evidence type="ECO:0000313" key="5">
    <source>
        <dbReference type="EMBL" id="CCH61906.1"/>
    </source>
</evidence>
<evidence type="ECO:0000256" key="2">
    <source>
        <dbReference type="ARBA" id="ARBA00022454"/>
    </source>
</evidence>
<dbReference type="Pfam" id="PF10451">
    <property type="entry name" value="Stn1"/>
    <property type="match status" value="1"/>
</dbReference>
<accession>I2H6A4</accession>
<feature type="domain" description="CST complex subunit Stn1 N-terminal" evidence="4">
    <location>
        <begin position="32"/>
        <end position="224"/>
    </location>
</feature>
<keyword evidence="2" id="KW-0158">Chromosome</keyword>
<evidence type="ECO:0000256" key="3">
    <source>
        <dbReference type="ARBA" id="ARBA00022895"/>
    </source>
</evidence>
<gene>
    <name evidence="5" type="primary">TBLA0F03690</name>
    <name evidence="5" type="ORF">TBLA_0F03690</name>
</gene>
<dbReference type="AlphaFoldDB" id="I2H6A4"/>
<dbReference type="Gene3D" id="2.40.50.140">
    <property type="entry name" value="Nucleic acid-binding proteins"/>
    <property type="match status" value="1"/>
</dbReference>
<name>I2H6A4_HENB6</name>
<keyword evidence="6" id="KW-1185">Reference proteome</keyword>
<organism evidence="5 6">
    <name type="scientific">Henningerozyma blattae (strain ATCC 34711 / CBS 6284 / DSM 70876 / NBRC 10599 / NRRL Y-10934 / UCD 77-7)</name>
    <name type="common">Yeast</name>
    <name type="synonym">Tetrapisispora blattae</name>
    <dbReference type="NCBI Taxonomy" id="1071380"/>
    <lineage>
        <taxon>Eukaryota</taxon>
        <taxon>Fungi</taxon>
        <taxon>Dikarya</taxon>
        <taxon>Ascomycota</taxon>
        <taxon>Saccharomycotina</taxon>
        <taxon>Saccharomycetes</taxon>
        <taxon>Saccharomycetales</taxon>
        <taxon>Saccharomycetaceae</taxon>
        <taxon>Henningerozyma</taxon>
    </lineage>
</organism>
<keyword evidence="3" id="KW-0779">Telomere</keyword>
<comment type="subcellular location">
    <subcellularLocation>
        <location evidence="1">Chromosome</location>
        <location evidence="1">Telomere</location>
    </subcellularLocation>
</comment>
<dbReference type="InterPro" id="IPR012340">
    <property type="entry name" value="NA-bd_OB-fold"/>
</dbReference>
<dbReference type="GO" id="GO:0000781">
    <property type="term" value="C:chromosome, telomeric region"/>
    <property type="evidence" value="ECO:0007669"/>
    <property type="project" value="UniProtKB-SubCell"/>
</dbReference>
<dbReference type="RefSeq" id="XP_004181425.1">
    <property type="nucleotide sequence ID" value="XM_004181377.1"/>
</dbReference>
<dbReference type="EMBL" id="HE806321">
    <property type="protein sequence ID" value="CCH61906.1"/>
    <property type="molecule type" value="Genomic_DNA"/>
</dbReference>
<reference evidence="5 6" key="1">
    <citation type="journal article" date="2011" name="Proc. Natl. Acad. Sci. U.S.A.">
        <title>Evolutionary erosion of yeast sex chromosomes by mating-type switching accidents.</title>
        <authorList>
            <person name="Gordon J.L."/>
            <person name="Armisen D."/>
            <person name="Proux-Wera E."/>
            <person name="Oheigeartaigh S.S."/>
            <person name="Byrne K.P."/>
            <person name="Wolfe K.H."/>
        </authorList>
    </citation>
    <scope>NUCLEOTIDE SEQUENCE [LARGE SCALE GENOMIC DNA]</scope>
    <source>
        <strain evidence="6">ATCC 34711 / CBS 6284 / DSM 70876 / NBRC 10599 / NRRL Y-10934 / UCD 77-7</strain>
    </source>
</reference>
<dbReference type="Proteomes" id="UP000002866">
    <property type="component" value="Chromosome 6"/>
</dbReference>
<dbReference type="InParanoid" id="I2H6A4"/>
<sequence length="526" mass="60851">MSYCCQGFFIKLRKDSFPIFQRLRGKVSVRSRFFFYLNNPIKYLKIVGIVVGFKYIYKSNKDCLILYIDDSTNSNDPLVSCISVASLKSQLGFKLVSPSKQLVGKTIEIVGTINSLLNGADKLIQFNISTFNFGDSFLLELNHWKSIIEFKESIGIWIIDEKLLLDEKLIFSNIEKMHHEKNLNCIDQIELDAIKNQINIASPYFKTLSYDIKAQNNHSNEMHDHHAIETIDSNEGTGEKSQIIFNQPIRNPFQHHILSSNYSRVNRSRKQDIFLHSSQETKSVSIGVRPIVLDTNPSVEEREGQLLSNEQNIEVVSIESSPIRETHSTPESLMPTQVDSPLLFPITSQKQMKLKLIEEFLKLRDLKNLESASSQLLNYSSIKDLISYYTSFQSQTMELSSPTKRINIRKNLDIFLQSLVKDNLIFKKNEIKNDGQPIFNFKNLFQVYETLEKRINFFIRLNNHTFNILPIKNLKPITIIQLYKLIIKSIQTKNENIKSWYIDQGQSNNNDTVASVVHIQYFNDIK</sequence>
<evidence type="ECO:0000256" key="1">
    <source>
        <dbReference type="ARBA" id="ARBA00004574"/>
    </source>
</evidence>
<proteinExistence type="predicted"/>
<dbReference type="OrthoDB" id="77828at2759"/>
<dbReference type="InterPro" id="IPR018856">
    <property type="entry name" value="Stn1_N"/>
</dbReference>
<protein>
    <recommendedName>
        <fullName evidence="4">CST complex subunit Stn1 N-terminal domain-containing protein</fullName>
    </recommendedName>
</protein>
<dbReference type="KEGG" id="tbl:TBLA_0F03690"/>
<dbReference type="GeneID" id="14497015"/>
<dbReference type="HOGENOM" id="CLU_517936_0_0_1"/>
<evidence type="ECO:0000313" key="6">
    <source>
        <dbReference type="Proteomes" id="UP000002866"/>
    </source>
</evidence>
<evidence type="ECO:0000259" key="4">
    <source>
        <dbReference type="Pfam" id="PF10451"/>
    </source>
</evidence>